<dbReference type="GO" id="GO:0016208">
    <property type="term" value="F:AMP binding"/>
    <property type="evidence" value="ECO:0007669"/>
    <property type="project" value="TreeGrafter"/>
</dbReference>
<reference evidence="11 12" key="1">
    <citation type="submission" date="2019-03" db="EMBL/GenBank/DDBJ databases">
        <title>Metabolic potential of uncultured bacteria and archaea associated with petroleum seepage in deep-sea sediments.</title>
        <authorList>
            <person name="Dong X."/>
            <person name="Hubert C."/>
        </authorList>
    </citation>
    <scope>NUCLEOTIDE SEQUENCE [LARGE SCALE GENOMIC DNA]</scope>
    <source>
        <strain evidence="11">E44_bin92</strain>
    </source>
</reference>
<comment type="pathway">
    <text evidence="3">Purine metabolism; AMP biosynthesis via salvage pathway; AMP from adenine: step 1/1.</text>
</comment>
<dbReference type="Gene3D" id="3.40.50.2020">
    <property type="match status" value="1"/>
</dbReference>
<dbReference type="InterPro" id="IPR029057">
    <property type="entry name" value="PRTase-like"/>
</dbReference>
<dbReference type="Pfam" id="PF00156">
    <property type="entry name" value="Pribosyltran"/>
    <property type="match status" value="1"/>
</dbReference>
<comment type="caution">
    <text evidence="11">The sequence shown here is derived from an EMBL/GenBank/DDBJ whole genome shotgun (WGS) entry which is preliminary data.</text>
</comment>
<keyword evidence="7 11" id="KW-0328">Glycosyltransferase</keyword>
<dbReference type="InterPro" id="IPR050054">
    <property type="entry name" value="UPRTase/APRTase"/>
</dbReference>
<dbReference type="EC" id="2.4.2.7" evidence="5"/>
<dbReference type="PANTHER" id="PTHR32315:SF3">
    <property type="entry name" value="ADENINE PHOSPHORIBOSYLTRANSFERASE"/>
    <property type="match status" value="1"/>
</dbReference>
<dbReference type="AlphaFoldDB" id="A0A523QID7"/>
<keyword evidence="8 11" id="KW-0808">Transferase</keyword>
<comment type="subcellular location">
    <subcellularLocation>
        <location evidence="2">Cytoplasm</location>
    </subcellularLocation>
</comment>
<evidence type="ECO:0000256" key="6">
    <source>
        <dbReference type="ARBA" id="ARBA00022490"/>
    </source>
</evidence>
<evidence type="ECO:0000256" key="3">
    <source>
        <dbReference type="ARBA" id="ARBA00004659"/>
    </source>
</evidence>
<dbReference type="GO" id="GO:0044209">
    <property type="term" value="P:AMP salvage"/>
    <property type="evidence" value="ECO:0007669"/>
    <property type="project" value="TreeGrafter"/>
</dbReference>
<dbReference type="Proteomes" id="UP000320781">
    <property type="component" value="Unassembled WGS sequence"/>
</dbReference>
<dbReference type="InterPro" id="IPR000836">
    <property type="entry name" value="PRTase_dom"/>
</dbReference>
<evidence type="ECO:0000256" key="7">
    <source>
        <dbReference type="ARBA" id="ARBA00022676"/>
    </source>
</evidence>
<dbReference type="CDD" id="cd06223">
    <property type="entry name" value="PRTases_typeI"/>
    <property type="match status" value="1"/>
</dbReference>
<comment type="similarity">
    <text evidence="4">Belongs to the purine/pyrimidine phosphoribosyltransferase family.</text>
</comment>
<accession>A0A523QID7</accession>
<dbReference type="SUPFAM" id="SSF53271">
    <property type="entry name" value="PRTase-like"/>
    <property type="match status" value="1"/>
</dbReference>
<keyword evidence="9" id="KW-0660">Purine salvage</keyword>
<evidence type="ECO:0000256" key="4">
    <source>
        <dbReference type="ARBA" id="ARBA00008391"/>
    </source>
</evidence>
<evidence type="ECO:0000313" key="12">
    <source>
        <dbReference type="Proteomes" id="UP000320781"/>
    </source>
</evidence>
<feature type="non-terminal residue" evidence="11">
    <location>
        <position position="1"/>
    </location>
</feature>
<gene>
    <name evidence="11" type="ORF">E3J95_04620</name>
</gene>
<evidence type="ECO:0000256" key="9">
    <source>
        <dbReference type="ARBA" id="ARBA00022726"/>
    </source>
</evidence>
<proteinExistence type="inferred from homology"/>
<feature type="domain" description="Phosphoribosyltransferase" evidence="10">
    <location>
        <begin position="14"/>
        <end position="75"/>
    </location>
</feature>
<evidence type="ECO:0000256" key="2">
    <source>
        <dbReference type="ARBA" id="ARBA00004496"/>
    </source>
</evidence>
<dbReference type="GO" id="GO:0006166">
    <property type="term" value="P:purine ribonucleoside salvage"/>
    <property type="evidence" value="ECO:0007669"/>
    <property type="project" value="UniProtKB-KW"/>
</dbReference>
<evidence type="ECO:0000256" key="8">
    <source>
        <dbReference type="ARBA" id="ARBA00022679"/>
    </source>
</evidence>
<evidence type="ECO:0000259" key="10">
    <source>
        <dbReference type="Pfam" id="PF00156"/>
    </source>
</evidence>
<protein>
    <recommendedName>
        <fullName evidence="5">adenine phosphoribosyltransferase</fullName>
        <ecNumber evidence="5">2.4.2.7</ecNumber>
    </recommendedName>
</protein>
<name>A0A523QID7_UNCAE</name>
<evidence type="ECO:0000256" key="5">
    <source>
        <dbReference type="ARBA" id="ARBA00011893"/>
    </source>
</evidence>
<evidence type="ECO:0000256" key="1">
    <source>
        <dbReference type="ARBA" id="ARBA00000868"/>
    </source>
</evidence>
<dbReference type="EMBL" id="SOKU01000226">
    <property type="protein sequence ID" value="TES85349.1"/>
    <property type="molecule type" value="Genomic_DNA"/>
</dbReference>
<keyword evidence="6" id="KW-0963">Cytoplasm</keyword>
<dbReference type="GO" id="GO:0006168">
    <property type="term" value="P:adenine salvage"/>
    <property type="evidence" value="ECO:0007669"/>
    <property type="project" value="TreeGrafter"/>
</dbReference>
<dbReference type="GO" id="GO:0003999">
    <property type="term" value="F:adenine phosphoribosyltransferase activity"/>
    <property type="evidence" value="ECO:0007669"/>
    <property type="project" value="UniProtKB-EC"/>
</dbReference>
<dbReference type="GO" id="GO:0005737">
    <property type="term" value="C:cytoplasm"/>
    <property type="evidence" value="ECO:0007669"/>
    <property type="project" value="UniProtKB-SubCell"/>
</dbReference>
<dbReference type="PANTHER" id="PTHR32315">
    <property type="entry name" value="ADENINE PHOSPHORIBOSYLTRANSFERASE"/>
    <property type="match status" value="1"/>
</dbReference>
<dbReference type="GO" id="GO:0002055">
    <property type="term" value="F:adenine binding"/>
    <property type="evidence" value="ECO:0007669"/>
    <property type="project" value="TreeGrafter"/>
</dbReference>
<organism evidence="11 12">
    <name type="scientific">Aerophobetes bacterium</name>
    <dbReference type="NCBI Taxonomy" id="2030807"/>
    <lineage>
        <taxon>Bacteria</taxon>
        <taxon>Candidatus Aerophobota</taxon>
    </lineage>
</organism>
<sequence length="79" mass="8861">YELEYREDALEMHRDAVREGDRVLVFDDHLATGGTAGAICELVERLGGKVAGICFLIELTSLKGIEKIKDYPVFSLIKY</sequence>
<comment type="catalytic activity">
    <reaction evidence="1">
        <text>AMP + diphosphate = 5-phospho-alpha-D-ribose 1-diphosphate + adenine</text>
        <dbReference type="Rhea" id="RHEA:16609"/>
        <dbReference type="ChEBI" id="CHEBI:16708"/>
        <dbReference type="ChEBI" id="CHEBI:33019"/>
        <dbReference type="ChEBI" id="CHEBI:58017"/>
        <dbReference type="ChEBI" id="CHEBI:456215"/>
        <dbReference type="EC" id="2.4.2.7"/>
    </reaction>
</comment>
<evidence type="ECO:0000313" key="11">
    <source>
        <dbReference type="EMBL" id="TES85349.1"/>
    </source>
</evidence>